<dbReference type="Proteomes" id="UP001180842">
    <property type="component" value="Unassembled WGS sequence"/>
</dbReference>
<reference evidence="1" key="1">
    <citation type="submission" date="2023-03" db="EMBL/GenBank/DDBJ databases">
        <authorList>
            <person name="Shen W."/>
            <person name="Cai J."/>
        </authorList>
    </citation>
    <scope>NUCLEOTIDE SEQUENCE</scope>
    <source>
        <strain evidence="1">P69-2</strain>
    </source>
</reference>
<sequence length="114" mass="13024">MSKSCRIVGLNAFVKQVNNQSKQVDQSVGQEINRSSLRTEKRAKQLAPWDTGWMSNNIYSWMTHAVRAEVISPANYSIYVEEGTRKMMAQPFMAPALKAEYPVLMRNLNKLMRG</sequence>
<evidence type="ECO:0000313" key="2">
    <source>
        <dbReference type="Proteomes" id="UP001180842"/>
    </source>
</evidence>
<proteinExistence type="predicted"/>
<organism evidence="1 2">
    <name type="scientific">Enterococcus pseudoavium</name>
    <dbReference type="NCBI Taxonomy" id="44007"/>
    <lineage>
        <taxon>Bacteria</taxon>
        <taxon>Bacillati</taxon>
        <taxon>Bacillota</taxon>
        <taxon>Bacilli</taxon>
        <taxon>Lactobacillales</taxon>
        <taxon>Enterococcaceae</taxon>
        <taxon>Enterococcus</taxon>
    </lineage>
</organism>
<dbReference type="RefSeq" id="WP_311797458.1">
    <property type="nucleotide sequence ID" value="NZ_JARQAI010000024.1"/>
</dbReference>
<dbReference type="InterPro" id="IPR010064">
    <property type="entry name" value="HK97-gp10_tail"/>
</dbReference>
<protein>
    <submittedName>
        <fullName evidence="1">HK97 gp10 family phage protein</fullName>
    </submittedName>
</protein>
<comment type="caution">
    <text evidence="1">The sequence shown here is derived from an EMBL/GenBank/DDBJ whole genome shotgun (WGS) entry which is preliminary data.</text>
</comment>
<dbReference type="EMBL" id="JARQAI010000024">
    <property type="protein sequence ID" value="MDT2737957.1"/>
    <property type="molecule type" value="Genomic_DNA"/>
</dbReference>
<evidence type="ECO:0000313" key="1">
    <source>
        <dbReference type="EMBL" id="MDT2737957.1"/>
    </source>
</evidence>
<dbReference type="NCBIfam" id="TIGR01725">
    <property type="entry name" value="phge_HK97_gp10"/>
    <property type="match status" value="1"/>
</dbReference>
<dbReference type="AlphaFoldDB" id="A0AAE4L759"/>
<accession>A0AAE4L759</accession>
<name>A0AAE4L759_9ENTE</name>
<gene>
    <name evidence="1" type="ORF">P7H00_12635</name>
</gene>